<feature type="compositionally biased region" description="Basic and acidic residues" evidence="1">
    <location>
        <begin position="332"/>
        <end position="353"/>
    </location>
</feature>
<feature type="compositionally biased region" description="Low complexity" evidence="1">
    <location>
        <begin position="354"/>
        <end position="364"/>
    </location>
</feature>
<evidence type="ECO:0008006" key="3">
    <source>
        <dbReference type="Google" id="ProtNLM"/>
    </source>
</evidence>
<evidence type="ECO:0000256" key="1">
    <source>
        <dbReference type="SAM" id="MobiDB-lite"/>
    </source>
</evidence>
<dbReference type="PANTHER" id="PTHR11439:SF495">
    <property type="entry name" value="REVERSE TRANSCRIPTASE, RNA-DEPENDENT DNA POLYMERASE-RELATED"/>
    <property type="match status" value="1"/>
</dbReference>
<feature type="region of interest" description="Disordered" evidence="1">
    <location>
        <begin position="332"/>
        <end position="372"/>
    </location>
</feature>
<sequence length="460" mass="51611">MSTSSSNLVPLFFDLESVIRNSRRNLDDPSLLLGVEEINMNTNNVQGPPPAGPLLKFRMNQGQNYNQNIPHFTHPSADEMLRNFMISSKAKFNSLATSMIEIKKALQERPQGALPSNIIPNPRKEIKAITTRSGNVLAGPSFPLPYLFSSSKEVEQDPETIIDQVLPESTTRVPPPVVQPSPVSRSSDIPLPHSSSPFELPKPNPHQPPIPYPSRLIKEKLQDKYDIQVHKFLQMFKKLQFNISLAEALALMPKYAKMLKDLLFDKEKQLGLANTSLTENCSAVLYKKLPKKLGDPWKFLIPYDFPELEKCMALEQMSEQEHSLIISQGFEESPKTPPFHDDPLHESLHEDSTSHGSSSNASPSHTPFENLDTPMVEKNKLDEDLQGTPVDATLYRGMIVSLMYQTSRRPDLIYAVCLCAQYQAKPIEKYSKDTGMSLTAYSDEDHAGCEDTRCTTSRSA</sequence>
<accession>A0A6L2J1M7</accession>
<feature type="compositionally biased region" description="Pro residues" evidence="1">
    <location>
        <begin position="200"/>
        <end position="209"/>
    </location>
</feature>
<reference evidence="2" key="1">
    <citation type="journal article" date="2019" name="Sci. Rep.">
        <title>Draft genome of Tanacetum cinerariifolium, the natural source of mosquito coil.</title>
        <authorList>
            <person name="Yamashiro T."/>
            <person name="Shiraishi A."/>
            <person name="Satake H."/>
            <person name="Nakayama K."/>
        </authorList>
    </citation>
    <scope>NUCLEOTIDE SEQUENCE</scope>
</reference>
<feature type="region of interest" description="Disordered" evidence="1">
    <location>
        <begin position="168"/>
        <end position="209"/>
    </location>
</feature>
<gene>
    <name evidence="2" type="ORF">Tci_002679</name>
</gene>
<proteinExistence type="predicted"/>
<dbReference type="EMBL" id="BKCJ010000180">
    <property type="protein sequence ID" value="GEU30701.1"/>
    <property type="molecule type" value="Genomic_DNA"/>
</dbReference>
<organism evidence="2">
    <name type="scientific">Tanacetum cinerariifolium</name>
    <name type="common">Dalmatian daisy</name>
    <name type="synonym">Chrysanthemum cinerariifolium</name>
    <dbReference type="NCBI Taxonomy" id="118510"/>
    <lineage>
        <taxon>Eukaryota</taxon>
        <taxon>Viridiplantae</taxon>
        <taxon>Streptophyta</taxon>
        <taxon>Embryophyta</taxon>
        <taxon>Tracheophyta</taxon>
        <taxon>Spermatophyta</taxon>
        <taxon>Magnoliopsida</taxon>
        <taxon>eudicotyledons</taxon>
        <taxon>Gunneridae</taxon>
        <taxon>Pentapetalae</taxon>
        <taxon>asterids</taxon>
        <taxon>campanulids</taxon>
        <taxon>Asterales</taxon>
        <taxon>Asteraceae</taxon>
        <taxon>Asteroideae</taxon>
        <taxon>Anthemideae</taxon>
        <taxon>Anthemidinae</taxon>
        <taxon>Tanacetum</taxon>
    </lineage>
</organism>
<name>A0A6L2J1M7_TANCI</name>
<dbReference type="AlphaFoldDB" id="A0A6L2J1M7"/>
<protein>
    <recommendedName>
        <fullName evidence="3">Reverse transcriptase domain-containing protein</fullName>
    </recommendedName>
</protein>
<dbReference type="PANTHER" id="PTHR11439">
    <property type="entry name" value="GAG-POL-RELATED RETROTRANSPOSON"/>
    <property type="match status" value="1"/>
</dbReference>
<comment type="caution">
    <text evidence="2">The sequence shown here is derived from an EMBL/GenBank/DDBJ whole genome shotgun (WGS) entry which is preliminary data.</text>
</comment>
<evidence type="ECO:0000313" key="2">
    <source>
        <dbReference type="EMBL" id="GEU30701.1"/>
    </source>
</evidence>